<keyword evidence="13" id="KW-0482">Metalloprotease</keyword>
<protein>
    <recommendedName>
        <fullName evidence="6">Dipeptidyl peptidase 3</fullName>
        <ecNumber evidence="5">3.4.14.4</ecNumber>
    </recommendedName>
    <alternativeName>
        <fullName evidence="14">Dipeptidyl aminopeptidase III</fullName>
    </alternativeName>
    <alternativeName>
        <fullName evidence="15">Dipeptidyl peptidase III</fullName>
    </alternativeName>
</protein>
<dbReference type="FunFam" id="3.30.540.30:FF:000002">
    <property type="entry name" value="Dipeptidyl peptidase 3"/>
    <property type="match status" value="1"/>
</dbReference>
<feature type="region of interest" description="Disordered" evidence="16">
    <location>
        <begin position="988"/>
        <end position="1007"/>
    </location>
</feature>
<comment type="cofactor">
    <cofactor evidence="2">
        <name>Zn(2+)</name>
        <dbReference type="ChEBI" id="CHEBI:29105"/>
    </cofactor>
</comment>
<comment type="subcellular location">
    <subcellularLocation>
        <location evidence="3">Cytoplasm</location>
    </subcellularLocation>
</comment>
<reference evidence="17 18" key="1">
    <citation type="journal article" date="2018" name="IMA Fungus">
        <title>IMA Genome-F 9: Draft genome sequence of Annulohypoxylon stygium, Aspergillus mulundensis, Berkeleyomyces basicola (syn. Thielaviopsis basicola), Ceratocystis smalleyi, two Cercospora beticola strains, Coleophoma cylindrospora, Fusarium fracticaudum, Phialophora cf. hyalina, and Morchella septimelata.</title>
        <authorList>
            <person name="Wingfield B.D."/>
            <person name="Bills G.F."/>
            <person name="Dong Y."/>
            <person name="Huang W."/>
            <person name="Nel W.J."/>
            <person name="Swalarsk-Parry B.S."/>
            <person name="Vaghefi N."/>
            <person name="Wilken P.M."/>
            <person name="An Z."/>
            <person name="de Beer Z.W."/>
            <person name="De Vos L."/>
            <person name="Chen L."/>
            <person name="Duong T.A."/>
            <person name="Gao Y."/>
            <person name="Hammerbacher A."/>
            <person name="Kikkert J.R."/>
            <person name="Li Y."/>
            <person name="Li H."/>
            <person name="Li K."/>
            <person name="Li Q."/>
            <person name="Liu X."/>
            <person name="Ma X."/>
            <person name="Naidoo K."/>
            <person name="Pethybridge S.J."/>
            <person name="Sun J."/>
            <person name="Steenkamp E.T."/>
            <person name="van der Nest M.A."/>
            <person name="van Wyk S."/>
            <person name="Wingfield M.J."/>
            <person name="Xiong C."/>
            <person name="Yue Q."/>
            <person name="Zhang X."/>
        </authorList>
    </citation>
    <scope>NUCLEOTIDE SEQUENCE [LARGE SCALE GENOMIC DNA]</scope>
    <source>
        <strain evidence="17 18">DSM 5745</strain>
    </source>
</reference>
<keyword evidence="11" id="KW-0378">Hydrolase</keyword>
<accession>A0A3D8QBZ7</accession>
<dbReference type="AlphaFoldDB" id="A0A3D8QBZ7"/>
<evidence type="ECO:0000256" key="5">
    <source>
        <dbReference type="ARBA" id="ARBA00012063"/>
    </source>
</evidence>
<keyword evidence="9" id="KW-0645">Protease</keyword>
<feature type="region of interest" description="Disordered" evidence="16">
    <location>
        <begin position="805"/>
        <end position="872"/>
    </location>
</feature>
<sequence>MDANVKQHYLADSPPSVVRLEVKHHFDNLKDKNLRKYAHYISRAAFEGTRITLRQVSPESEPIYDLILALYRACDGNWPELATKTNVSDENLRFFLEYSAQFLGNCGNYKGFGDAKFIPRLPVDALEALASATAETKAAFQKANTTGGGIYETREQSLMHLGYPEAGHMTSYYPDSPTITKDEITAIGDFFEQKGMPLENTRLRKTASGDFELLLASGVSSPPARDRDLGDADSFDLDGQLKGKKVHFVFGDHKEEMAKIAHSVKQAGLHAANDIQKKMLDAYALSFGAGSIEAVKESQRLWVKDQKPVLETNLGFVETYRDPHGVRGEWEGFVALVNLERTRAFGKLVDSAESMIPKLPWGEDFEKDKFLSPDFTSLEVLSFQSSGIPAGINLPNYDDIRQNLGFKNVSLGNVLSAKAPDEPIPFIPEADQEVYRNCRDPAFEVQVGIHELLGHGTGKLLQETAPGEYNFDVSNPPISPVTGKPVSSWYKPGQTWSSVFGAIASSYEECRAECVAMVLSCDFSILKIFGFGDGKKDISNEAGDVLFAAYLQMARAGLVALEFWDPKTKKWGQAHMQARYSILRTFLDAGDDFVKLAYTKEDLSDLKIKLDRAKILSHGRPAVEKYLQKLHVYKSTADVEAGKALYDDITSVDEWWGTKVRDIVLKNKIPRKVFVQGNTILNGDEVILKEYEPTLEDCISPSYSQFPLDPRVWITSEQRGGRPFSPRRLPSVSSSTSRPPKPIATHFDALSWPPDSRGSPPTARPPHHQDDSYTAPPPHSPCSEASSSSFASSCPPPFSSLVFASTSDPHRPEPTAFEPSCATFTSPPSDGGLLEPEPSSALVAETKSSFARDPKGDQSSDEGEPPPPYTEGSSPIYSFAYVMAAAGGASSIITQVQQTGGPPINTLGDVGGDEHITLDLRGTRFTLSRDELLTLPEFVLLSLFPNGLLPDGHMNGFHESDVYPVDYDPASLQYMLDFFRSVAQSIPSSASASPDLDVAPDSMQGSTRDMLQDRAGIIVLREDLDFYVIPPRPDIDHGEMMEVKRNAAKALLRQDGIFSGLRKSDEPGSTEQHLIEMLTAGGFDREDHWGHRAPEPNKAVICSLALAKLRTDIRGDLASNNVGMAQKLLLFWRKPARRCWWEGVELDDVEGVEGKIKIWIRRVWTLEMSVIGLR</sequence>
<dbReference type="OrthoDB" id="4694525at2759"/>
<feature type="region of interest" description="Disordered" evidence="16">
    <location>
        <begin position="717"/>
        <end position="789"/>
    </location>
</feature>
<dbReference type="FunFam" id="3.30.540.30:FF:000004">
    <property type="entry name" value="Dipeptidyl peptidase 3"/>
    <property type="match status" value="1"/>
</dbReference>
<dbReference type="GO" id="GO:0008239">
    <property type="term" value="F:dipeptidyl-peptidase activity"/>
    <property type="evidence" value="ECO:0007669"/>
    <property type="project" value="UniProtKB-EC"/>
</dbReference>
<dbReference type="GO" id="GO:0006508">
    <property type="term" value="P:proteolysis"/>
    <property type="evidence" value="ECO:0007669"/>
    <property type="project" value="UniProtKB-KW"/>
</dbReference>
<evidence type="ECO:0000256" key="7">
    <source>
        <dbReference type="ARBA" id="ARBA00022438"/>
    </source>
</evidence>
<evidence type="ECO:0000256" key="10">
    <source>
        <dbReference type="ARBA" id="ARBA00022723"/>
    </source>
</evidence>
<evidence type="ECO:0000256" key="3">
    <source>
        <dbReference type="ARBA" id="ARBA00004496"/>
    </source>
</evidence>
<comment type="similarity">
    <text evidence="4">Belongs to the peptidase M49 family.</text>
</comment>
<evidence type="ECO:0000256" key="14">
    <source>
        <dbReference type="ARBA" id="ARBA00031288"/>
    </source>
</evidence>
<keyword evidence="18" id="KW-1185">Reference proteome</keyword>
<evidence type="ECO:0000256" key="2">
    <source>
        <dbReference type="ARBA" id="ARBA00001947"/>
    </source>
</evidence>
<dbReference type="Proteomes" id="UP000256690">
    <property type="component" value="Unassembled WGS sequence"/>
</dbReference>
<evidence type="ECO:0000256" key="11">
    <source>
        <dbReference type="ARBA" id="ARBA00022801"/>
    </source>
</evidence>
<dbReference type="GO" id="GO:0046872">
    <property type="term" value="F:metal ion binding"/>
    <property type="evidence" value="ECO:0007669"/>
    <property type="project" value="UniProtKB-KW"/>
</dbReference>
<keyword evidence="10" id="KW-0479">Metal-binding</keyword>
<evidence type="ECO:0000256" key="1">
    <source>
        <dbReference type="ARBA" id="ARBA00001336"/>
    </source>
</evidence>
<comment type="caution">
    <text evidence="17">The sequence shown here is derived from an EMBL/GenBank/DDBJ whole genome shotgun (WGS) entry which is preliminary data.</text>
</comment>
<keyword evidence="7" id="KW-0031">Aminopeptidase</keyword>
<evidence type="ECO:0000256" key="15">
    <source>
        <dbReference type="ARBA" id="ARBA00032119"/>
    </source>
</evidence>
<dbReference type="GO" id="GO:0004177">
    <property type="term" value="F:aminopeptidase activity"/>
    <property type="evidence" value="ECO:0007669"/>
    <property type="project" value="UniProtKB-KW"/>
</dbReference>
<feature type="compositionally biased region" description="Low complexity" evidence="16">
    <location>
        <begin position="988"/>
        <end position="1002"/>
    </location>
</feature>
<keyword evidence="12" id="KW-0862">Zinc</keyword>
<dbReference type="SUPFAM" id="SSF54695">
    <property type="entry name" value="POZ domain"/>
    <property type="match status" value="1"/>
</dbReference>
<name>A0A3D8QBZ7_9EURO</name>
<evidence type="ECO:0000256" key="12">
    <source>
        <dbReference type="ARBA" id="ARBA00022833"/>
    </source>
</evidence>
<dbReference type="InterPro" id="IPR011333">
    <property type="entry name" value="SKP1/BTB/POZ_sf"/>
</dbReference>
<dbReference type="GO" id="GO:0005737">
    <property type="term" value="C:cytoplasm"/>
    <property type="evidence" value="ECO:0007669"/>
    <property type="project" value="UniProtKB-SubCell"/>
</dbReference>
<dbReference type="EC" id="3.4.14.4" evidence="5"/>
<evidence type="ECO:0000256" key="16">
    <source>
        <dbReference type="SAM" id="MobiDB-lite"/>
    </source>
</evidence>
<proteinExistence type="inferred from homology"/>
<organism evidence="17 18">
    <name type="scientific">Aspergillus mulundensis</name>
    <dbReference type="NCBI Taxonomy" id="1810919"/>
    <lineage>
        <taxon>Eukaryota</taxon>
        <taxon>Fungi</taxon>
        <taxon>Dikarya</taxon>
        <taxon>Ascomycota</taxon>
        <taxon>Pezizomycotina</taxon>
        <taxon>Eurotiomycetes</taxon>
        <taxon>Eurotiomycetidae</taxon>
        <taxon>Eurotiales</taxon>
        <taxon>Aspergillaceae</taxon>
        <taxon>Aspergillus</taxon>
        <taxon>Aspergillus subgen. Nidulantes</taxon>
    </lineage>
</organism>
<evidence type="ECO:0000256" key="4">
    <source>
        <dbReference type="ARBA" id="ARBA00010200"/>
    </source>
</evidence>
<evidence type="ECO:0000313" key="18">
    <source>
        <dbReference type="Proteomes" id="UP000256690"/>
    </source>
</evidence>
<dbReference type="PANTHER" id="PTHR23422:SF11">
    <property type="entry name" value="DIPEPTIDYL PEPTIDASE 3"/>
    <property type="match status" value="1"/>
</dbReference>
<comment type="catalytic activity">
    <reaction evidence="1">
        <text>Release of an N-terminal dipeptide from a peptide comprising four or more residues, with broad specificity. Also acts on dipeptidyl 2-naphthylamides.</text>
        <dbReference type="EC" id="3.4.14.4"/>
    </reaction>
</comment>
<dbReference type="InterPro" id="IPR039461">
    <property type="entry name" value="Peptidase_M49"/>
</dbReference>
<dbReference type="Gene3D" id="3.30.540.30">
    <property type="match status" value="3"/>
</dbReference>
<dbReference type="GeneID" id="38121437"/>
<evidence type="ECO:0000256" key="9">
    <source>
        <dbReference type="ARBA" id="ARBA00022670"/>
    </source>
</evidence>
<dbReference type="RefSeq" id="XP_026598406.1">
    <property type="nucleotide sequence ID" value="XM_026753083.1"/>
</dbReference>
<evidence type="ECO:0000256" key="8">
    <source>
        <dbReference type="ARBA" id="ARBA00022490"/>
    </source>
</evidence>
<keyword evidence="8" id="KW-0963">Cytoplasm</keyword>
<dbReference type="EMBL" id="PVWQ01000019">
    <property type="protein sequence ID" value="RDW59372.1"/>
    <property type="molecule type" value="Genomic_DNA"/>
</dbReference>
<evidence type="ECO:0000313" key="17">
    <source>
        <dbReference type="EMBL" id="RDW59372.1"/>
    </source>
</evidence>
<evidence type="ECO:0000256" key="13">
    <source>
        <dbReference type="ARBA" id="ARBA00023049"/>
    </source>
</evidence>
<dbReference type="GO" id="GO:0008237">
    <property type="term" value="F:metallopeptidase activity"/>
    <property type="evidence" value="ECO:0007669"/>
    <property type="project" value="UniProtKB-KW"/>
</dbReference>
<dbReference type="PANTHER" id="PTHR23422">
    <property type="entry name" value="DIPEPTIDYL PEPTIDASE III-RELATED"/>
    <property type="match status" value="1"/>
</dbReference>
<dbReference type="Pfam" id="PF03571">
    <property type="entry name" value="Peptidase_M49"/>
    <property type="match status" value="1"/>
</dbReference>
<dbReference type="STRING" id="1810919.A0A3D8QBZ7"/>
<gene>
    <name evidence="17" type="ORF">DSM5745_11067</name>
</gene>
<dbReference type="FunFam" id="3.30.540.30:FF:000001">
    <property type="entry name" value="Dipeptidyl peptidase 3"/>
    <property type="match status" value="1"/>
</dbReference>
<evidence type="ECO:0000256" key="6">
    <source>
        <dbReference type="ARBA" id="ARBA00014713"/>
    </source>
</evidence>